<keyword evidence="2" id="KW-1185">Reference proteome</keyword>
<dbReference type="GO" id="GO:0017000">
    <property type="term" value="P:antibiotic biosynthetic process"/>
    <property type="evidence" value="ECO:0007669"/>
    <property type="project" value="UniProtKB-ARBA"/>
</dbReference>
<evidence type="ECO:0000313" key="1">
    <source>
        <dbReference type="EMBL" id="CRL31190.1"/>
    </source>
</evidence>
<dbReference type="EMBL" id="HG793215">
    <property type="protein sequence ID" value="CRL31190.1"/>
    <property type="molecule type" value="Genomic_DNA"/>
</dbReference>
<dbReference type="GO" id="GO:0072330">
    <property type="term" value="P:monocarboxylic acid biosynthetic process"/>
    <property type="evidence" value="ECO:0007669"/>
    <property type="project" value="UniProtKB-ARBA"/>
</dbReference>
<reference evidence="1 2" key="1">
    <citation type="journal article" date="2014" name="Nat. Commun.">
        <title>Multiple recent horizontal transfers of a large genomic region in cheese making fungi.</title>
        <authorList>
            <person name="Cheeseman K."/>
            <person name="Ropars J."/>
            <person name="Renault P."/>
            <person name="Dupont J."/>
            <person name="Gouzy J."/>
            <person name="Branca A."/>
            <person name="Abraham A.L."/>
            <person name="Ceppi M."/>
            <person name="Conseiller E."/>
            <person name="Debuchy R."/>
            <person name="Malagnac F."/>
            <person name="Goarin A."/>
            <person name="Silar P."/>
            <person name="Lacoste S."/>
            <person name="Sallet E."/>
            <person name="Bensimon A."/>
            <person name="Giraud T."/>
            <person name="Brygoo Y."/>
        </authorList>
    </citation>
    <scope>NUCLEOTIDE SEQUENCE [LARGE SCALE GENOMIC DNA]</scope>
    <source>
        <strain evidence="2">FM 013</strain>
    </source>
</reference>
<accession>A0A0G4PXW2</accession>
<dbReference type="AlphaFoldDB" id="A0A0G4PXW2"/>
<gene>
    <name evidence="1" type="ORF">PCAMFM013_S084g000006</name>
</gene>
<dbReference type="InterPro" id="IPR029058">
    <property type="entry name" value="AB_hydrolase_fold"/>
</dbReference>
<dbReference type="STRING" id="1429867.A0A0G4PXW2"/>
<sequence>MRKGALIFNGIFPLRSRFLGNELRDGDYKDITFIFARASTESGLLGMSVGPAVCNDLKRSKPGTLVITSAYFTYVTDTGDATRWLVSKLD</sequence>
<name>A0A0G4PXW2_PENC3</name>
<protein>
    <submittedName>
        <fullName evidence="1">Str. FM013</fullName>
    </submittedName>
</protein>
<evidence type="ECO:0000313" key="2">
    <source>
        <dbReference type="Proteomes" id="UP000053732"/>
    </source>
</evidence>
<organism evidence="1 2">
    <name type="scientific">Penicillium camemberti (strain FM 013)</name>
    <dbReference type="NCBI Taxonomy" id="1429867"/>
    <lineage>
        <taxon>Eukaryota</taxon>
        <taxon>Fungi</taxon>
        <taxon>Dikarya</taxon>
        <taxon>Ascomycota</taxon>
        <taxon>Pezizomycotina</taxon>
        <taxon>Eurotiomycetes</taxon>
        <taxon>Eurotiomycetidae</taxon>
        <taxon>Eurotiales</taxon>
        <taxon>Aspergillaceae</taxon>
        <taxon>Penicillium</taxon>
    </lineage>
</organism>
<dbReference type="Gene3D" id="3.40.50.1820">
    <property type="entry name" value="alpha/beta hydrolase"/>
    <property type="match status" value="1"/>
</dbReference>
<dbReference type="Proteomes" id="UP000053732">
    <property type="component" value="Unassembled WGS sequence"/>
</dbReference>
<proteinExistence type="predicted"/>